<proteinExistence type="predicted"/>
<dbReference type="EMBL" id="JANKHO010000180">
    <property type="protein sequence ID" value="KAJ3513767.1"/>
    <property type="molecule type" value="Genomic_DNA"/>
</dbReference>
<comment type="caution">
    <text evidence="2">The sequence shown here is derived from an EMBL/GenBank/DDBJ whole genome shotgun (WGS) entry which is preliminary data.</text>
</comment>
<keyword evidence="1" id="KW-0732">Signal</keyword>
<organism evidence="2 3">
    <name type="scientific">Agrocybe chaxingu</name>
    <dbReference type="NCBI Taxonomy" id="84603"/>
    <lineage>
        <taxon>Eukaryota</taxon>
        <taxon>Fungi</taxon>
        <taxon>Dikarya</taxon>
        <taxon>Basidiomycota</taxon>
        <taxon>Agaricomycotina</taxon>
        <taxon>Agaricomycetes</taxon>
        <taxon>Agaricomycetidae</taxon>
        <taxon>Agaricales</taxon>
        <taxon>Agaricineae</taxon>
        <taxon>Strophariaceae</taxon>
        <taxon>Agrocybe</taxon>
    </lineage>
</organism>
<name>A0A9W8KBX6_9AGAR</name>
<protein>
    <submittedName>
        <fullName evidence="2">Uncharacterized protein</fullName>
    </submittedName>
</protein>
<evidence type="ECO:0000256" key="1">
    <source>
        <dbReference type="SAM" id="SignalP"/>
    </source>
</evidence>
<keyword evidence="3" id="KW-1185">Reference proteome</keyword>
<reference evidence="2" key="1">
    <citation type="submission" date="2022-07" db="EMBL/GenBank/DDBJ databases">
        <title>Genome Sequence of Agrocybe chaxingu.</title>
        <authorList>
            <person name="Buettner E."/>
        </authorList>
    </citation>
    <scope>NUCLEOTIDE SEQUENCE</scope>
    <source>
        <strain evidence="2">MP-N11</strain>
    </source>
</reference>
<evidence type="ECO:0000313" key="3">
    <source>
        <dbReference type="Proteomes" id="UP001148786"/>
    </source>
</evidence>
<dbReference type="Proteomes" id="UP001148786">
    <property type="component" value="Unassembled WGS sequence"/>
</dbReference>
<gene>
    <name evidence="2" type="ORF">NLJ89_g2760</name>
</gene>
<dbReference type="OrthoDB" id="3025387at2759"/>
<dbReference type="AlphaFoldDB" id="A0A9W8KBX6"/>
<sequence>MQFKRSTVALAKVLVFLALATVSAEGKVLTVERIFHTIVSQSPFLVDETTTVSWTQSASLSATQPTAAPTPTIDY</sequence>
<feature type="signal peptide" evidence="1">
    <location>
        <begin position="1"/>
        <end position="26"/>
    </location>
</feature>
<feature type="chain" id="PRO_5040745932" evidence="1">
    <location>
        <begin position="27"/>
        <end position="75"/>
    </location>
</feature>
<evidence type="ECO:0000313" key="2">
    <source>
        <dbReference type="EMBL" id="KAJ3513767.1"/>
    </source>
</evidence>
<accession>A0A9W8KBX6</accession>